<evidence type="ECO:0000259" key="3">
    <source>
        <dbReference type="Pfam" id="PF12849"/>
    </source>
</evidence>
<reference evidence="4" key="1">
    <citation type="submission" date="2022-03" db="EMBL/GenBank/DDBJ databases">
        <title>Complete genome sequence of Caldinitratiruptor microaerophilus.</title>
        <authorList>
            <person name="Mukaiyama R."/>
            <person name="Nishiyama T."/>
            <person name="Ueda K."/>
        </authorList>
    </citation>
    <scope>NUCLEOTIDE SEQUENCE</scope>
    <source>
        <strain evidence="4">JCM 16183</strain>
    </source>
</reference>
<dbReference type="InterPro" id="IPR052738">
    <property type="entry name" value="ABC-Tungstate_binding"/>
</dbReference>
<feature type="region of interest" description="Disordered" evidence="1">
    <location>
        <begin position="29"/>
        <end position="51"/>
    </location>
</feature>
<keyword evidence="2" id="KW-0732">Signal</keyword>
<dbReference type="InterPro" id="IPR024370">
    <property type="entry name" value="PBP_domain"/>
</dbReference>
<evidence type="ECO:0000313" key="4">
    <source>
        <dbReference type="EMBL" id="BDG62267.1"/>
    </source>
</evidence>
<sequence length="308" mass="32632">MEGRRVRAAVLVAFLAGVLAATACGRRPATTEAGAGQERGETTAQEAPKPATPDVILATTTSTQDSGLLDVLVPMFEQKTGYRVKTIAVGTGQALAMAERGEADVVLVHAPDAEKAVVEKGAVVDRRLVMHNDFVLVGPPDDPARVRGTGTAVEAFKRIAAAGALFVSRGDDSGTHKKEQSLWKAAGITPQGTWYQESGSGMGQTLNIASEKGGYTLTDRATYLALRKNLRLAIVLEGDAPLLNVYHVMRVNPQKFSKVNAEGGKAFVEFLVAPETQALIGKFGVDKFGQPLFFPDAGKREDELGAKS</sequence>
<proteinExistence type="predicted"/>
<dbReference type="Pfam" id="PF12849">
    <property type="entry name" value="PBP_like_2"/>
    <property type="match status" value="1"/>
</dbReference>
<evidence type="ECO:0000256" key="2">
    <source>
        <dbReference type="SAM" id="SignalP"/>
    </source>
</evidence>
<gene>
    <name evidence="4" type="ORF">caldi_33570</name>
</gene>
<keyword evidence="5" id="KW-1185">Reference proteome</keyword>
<dbReference type="EMBL" id="AP025628">
    <property type="protein sequence ID" value="BDG62267.1"/>
    <property type="molecule type" value="Genomic_DNA"/>
</dbReference>
<dbReference type="KEGG" id="cmic:caldi_33570"/>
<feature type="chain" id="PRO_5041441108" evidence="2">
    <location>
        <begin position="24"/>
        <end position="308"/>
    </location>
</feature>
<dbReference type="Gene3D" id="3.40.190.10">
    <property type="entry name" value="Periplasmic binding protein-like II"/>
    <property type="match status" value="2"/>
</dbReference>
<organism evidence="4 5">
    <name type="scientific">Caldinitratiruptor microaerophilus</name>
    <dbReference type="NCBI Taxonomy" id="671077"/>
    <lineage>
        <taxon>Bacteria</taxon>
        <taxon>Bacillati</taxon>
        <taxon>Bacillota</taxon>
        <taxon>Clostridia</taxon>
        <taxon>Eubacteriales</taxon>
        <taxon>Symbiobacteriaceae</taxon>
        <taxon>Caldinitratiruptor</taxon>
    </lineage>
</organism>
<dbReference type="AlphaFoldDB" id="A0AA35CN59"/>
<protein>
    <submittedName>
        <fullName evidence="4">Tungsten ABC transporter substrate-binding protein</fullName>
    </submittedName>
</protein>
<feature type="domain" description="PBP" evidence="3">
    <location>
        <begin position="49"/>
        <end position="275"/>
    </location>
</feature>
<evidence type="ECO:0000256" key="1">
    <source>
        <dbReference type="SAM" id="MobiDB-lite"/>
    </source>
</evidence>
<dbReference type="PROSITE" id="PS51257">
    <property type="entry name" value="PROKAR_LIPOPROTEIN"/>
    <property type="match status" value="1"/>
</dbReference>
<feature type="signal peptide" evidence="2">
    <location>
        <begin position="1"/>
        <end position="23"/>
    </location>
</feature>
<dbReference type="PANTHER" id="PTHR37945">
    <property type="entry name" value="EXTRACELLULAR TUNGSTATE BINDING PROTEIN"/>
    <property type="match status" value="1"/>
</dbReference>
<accession>A0AA35CN59</accession>
<evidence type="ECO:0000313" key="5">
    <source>
        <dbReference type="Proteomes" id="UP001163687"/>
    </source>
</evidence>
<dbReference type="PANTHER" id="PTHR37945:SF1">
    <property type="entry name" value="EXTRACELLULAR TUNGSTATE BINDING PROTEIN"/>
    <property type="match status" value="1"/>
</dbReference>
<dbReference type="SUPFAM" id="SSF53850">
    <property type="entry name" value="Periplasmic binding protein-like II"/>
    <property type="match status" value="1"/>
</dbReference>
<dbReference type="Proteomes" id="UP001163687">
    <property type="component" value="Chromosome"/>
</dbReference>
<name>A0AA35CN59_9FIRM</name>
<dbReference type="RefSeq" id="WP_264842860.1">
    <property type="nucleotide sequence ID" value="NZ_AP025628.1"/>
</dbReference>